<evidence type="ECO:0000313" key="2">
    <source>
        <dbReference type="Proteomes" id="UP000095237"/>
    </source>
</evidence>
<keyword evidence="2" id="KW-1185">Reference proteome</keyword>
<name>A0A1E5IFZ0_ENDTX</name>
<reference evidence="1 2" key="1">
    <citation type="submission" date="2015-11" db="EMBL/GenBank/DDBJ databases">
        <title>Evidence for parallel genomic evolution in an endosymbiosis of termite gut flagellates.</title>
        <authorList>
            <person name="Zheng H."/>
        </authorList>
    </citation>
    <scope>NUCLEOTIDE SEQUENCE [LARGE SCALE GENOMIC DNA]</scope>
    <source>
        <strain evidence="1 2">CET450</strain>
    </source>
</reference>
<sequence>MLCEALDGAAAEILGKVSILSIYSYIEQAFGAWDQRPLMKSNLISSCIIRNAKPKIDITALGKIIDLFKSPETDGKLSPEYEHTYEKCDKKKEEDFKILKKFRHVGLVEPIGADDMYFVAKVKYKLFLAT</sequence>
<protein>
    <submittedName>
        <fullName evidence="1">Uncharacterized protein</fullName>
    </submittedName>
</protein>
<comment type="caution">
    <text evidence="1">The sequence shown here is derived from an EMBL/GenBank/DDBJ whole genome shotgun (WGS) entry which is preliminary data.</text>
</comment>
<dbReference type="AlphaFoldDB" id="A0A1E5IFZ0"/>
<gene>
    <name evidence="1" type="ORF">ATZ36_11660</name>
</gene>
<dbReference type="Proteomes" id="UP000095237">
    <property type="component" value="Unassembled WGS sequence"/>
</dbReference>
<accession>A0A1E5IFZ0</accession>
<dbReference type="EMBL" id="LNVX01000859">
    <property type="protein sequence ID" value="OEG69083.1"/>
    <property type="molecule type" value="Genomic_DNA"/>
</dbReference>
<organism evidence="1 2">
    <name type="scientific">Endomicrobium trichonymphae</name>
    <dbReference type="NCBI Taxonomy" id="1408204"/>
    <lineage>
        <taxon>Bacteria</taxon>
        <taxon>Pseudomonadati</taxon>
        <taxon>Elusimicrobiota</taxon>
        <taxon>Endomicrobiia</taxon>
        <taxon>Endomicrobiales</taxon>
        <taxon>Endomicrobiaceae</taxon>
        <taxon>Candidatus Endomicrobiellum</taxon>
    </lineage>
</organism>
<evidence type="ECO:0000313" key="1">
    <source>
        <dbReference type="EMBL" id="OEG69083.1"/>
    </source>
</evidence>
<proteinExistence type="predicted"/>